<dbReference type="OMA" id="VIFIWYK"/>
<accession>A0A3Q3BFF9</accession>
<organism evidence="2 3">
    <name type="scientific">Kryptolebias marmoratus</name>
    <name type="common">Mangrove killifish</name>
    <name type="synonym">Rivulus marmoratus</name>
    <dbReference type="NCBI Taxonomy" id="37003"/>
    <lineage>
        <taxon>Eukaryota</taxon>
        <taxon>Metazoa</taxon>
        <taxon>Chordata</taxon>
        <taxon>Craniata</taxon>
        <taxon>Vertebrata</taxon>
        <taxon>Euteleostomi</taxon>
        <taxon>Actinopterygii</taxon>
        <taxon>Neopterygii</taxon>
        <taxon>Teleostei</taxon>
        <taxon>Neoteleostei</taxon>
        <taxon>Acanthomorphata</taxon>
        <taxon>Ovalentaria</taxon>
        <taxon>Atherinomorphae</taxon>
        <taxon>Cyprinodontiformes</taxon>
        <taxon>Rivulidae</taxon>
        <taxon>Kryptolebias</taxon>
    </lineage>
</organism>
<dbReference type="Proteomes" id="UP000264800">
    <property type="component" value="Unplaced"/>
</dbReference>
<dbReference type="GeneTree" id="ENSGT01150000289331"/>
<protein>
    <submittedName>
        <fullName evidence="2">Uncharacterized protein</fullName>
    </submittedName>
</protein>
<sequence>FVLFSKMAAGAAPVTGPADQNAFPSIPKHSYWLDFWVFVMFDIALFLFVYFLIP</sequence>
<dbReference type="Ensembl" id="ENSKMAT00000028853.1">
    <property type="protein sequence ID" value="ENSKMAP00000028495.1"/>
    <property type="gene ID" value="ENSKMAG00000021124.1"/>
</dbReference>
<dbReference type="PANTHER" id="PTHR37367">
    <property type="entry name" value="CHROMOSOME 4 OPEN READING FRAME 3"/>
    <property type="match status" value="1"/>
</dbReference>
<dbReference type="AlphaFoldDB" id="A0A3Q3BFF9"/>
<keyword evidence="3" id="KW-1185">Reference proteome</keyword>
<keyword evidence="1" id="KW-0472">Membrane</keyword>
<evidence type="ECO:0000256" key="1">
    <source>
        <dbReference type="SAM" id="Phobius"/>
    </source>
</evidence>
<keyword evidence="1" id="KW-1133">Transmembrane helix</keyword>
<evidence type="ECO:0000313" key="2">
    <source>
        <dbReference type="Ensembl" id="ENSKMAP00000028495.1"/>
    </source>
</evidence>
<reference evidence="2" key="1">
    <citation type="submission" date="2025-08" db="UniProtKB">
        <authorList>
            <consortium name="Ensembl"/>
        </authorList>
    </citation>
    <scope>IDENTIFICATION</scope>
</reference>
<reference evidence="2" key="2">
    <citation type="submission" date="2025-09" db="UniProtKB">
        <authorList>
            <consortium name="Ensembl"/>
        </authorList>
    </citation>
    <scope>IDENTIFICATION</scope>
</reference>
<name>A0A3Q3BFF9_KRYMA</name>
<dbReference type="Pfam" id="PF17696">
    <property type="entry name" value="ALN"/>
    <property type="match status" value="1"/>
</dbReference>
<proteinExistence type="predicted"/>
<dbReference type="PANTHER" id="PTHR37367:SF1">
    <property type="entry name" value="CHROMOSOME 4 OPEN READING FRAME 3"/>
    <property type="match status" value="1"/>
</dbReference>
<dbReference type="InterPro" id="IPR038780">
    <property type="entry name" value="ALN"/>
</dbReference>
<feature type="transmembrane region" description="Helical" evidence="1">
    <location>
        <begin position="35"/>
        <end position="53"/>
    </location>
</feature>
<evidence type="ECO:0000313" key="3">
    <source>
        <dbReference type="Proteomes" id="UP000264800"/>
    </source>
</evidence>
<keyword evidence="1" id="KW-0812">Transmembrane</keyword>